<evidence type="ECO:0000256" key="2">
    <source>
        <dbReference type="ARBA" id="ARBA00022679"/>
    </source>
</evidence>
<dbReference type="PANTHER" id="PTHR11933:SF5">
    <property type="entry name" value="MITOCHONDRIAL TRNA-SPECIFIC 2-THIOURIDYLASE 1"/>
    <property type="match status" value="1"/>
</dbReference>
<feature type="domain" description="tRNA-specific 2-thiouridylase MnmA-like central" evidence="11">
    <location>
        <begin position="205"/>
        <end position="271"/>
    </location>
</feature>
<protein>
    <recommendedName>
        <fullName evidence="9">tRNA-specific 2-thiouridylase MnmA</fullName>
        <ecNumber evidence="9">2.8.1.13</ecNumber>
    </recommendedName>
</protein>
<evidence type="ECO:0000256" key="4">
    <source>
        <dbReference type="ARBA" id="ARBA00022741"/>
    </source>
</evidence>
<reference evidence="12" key="2">
    <citation type="submission" date="2021-01" db="EMBL/GenBank/DDBJ databases">
        <authorList>
            <person name="Hahn C.R."/>
            <person name="Youssef N.H."/>
            <person name="Elshahed M."/>
        </authorList>
    </citation>
    <scope>NUCLEOTIDE SEQUENCE</scope>
    <source>
        <strain evidence="12">Zod_Metabat.24</strain>
    </source>
</reference>
<keyword evidence="1 9" id="KW-0820">tRNA-binding</keyword>
<feature type="site" description="Interaction with tRNA" evidence="9">
    <location>
        <position position="338"/>
    </location>
</feature>
<dbReference type="GO" id="GO:0005737">
    <property type="term" value="C:cytoplasm"/>
    <property type="evidence" value="ECO:0007669"/>
    <property type="project" value="UniProtKB-SubCell"/>
</dbReference>
<organism evidence="12 13">
    <name type="scientific">Candidatus Zymogenus saltonus</name>
    <dbReference type="NCBI Taxonomy" id="2844893"/>
    <lineage>
        <taxon>Bacteria</taxon>
        <taxon>Deltaproteobacteria</taxon>
        <taxon>Candidatus Zymogenia</taxon>
        <taxon>Candidatus Zymogeniales</taxon>
        <taxon>Candidatus Zymogenaceae</taxon>
        <taxon>Candidatus Zymogenus</taxon>
    </lineage>
</organism>
<evidence type="ECO:0000256" key="8">
    <source>
        <dbReference type="ARBA" id="ARBA00051542"/>
    </source>
</evidence>
<dbReference type="InterPro" id="IPR004506">
    <property type="entry name" value="MnmA-like"/>
</dbReference>
<comment type="caution">
    <text evidence="9">Lacks conserved residue(s) required for the propagation of feature annotation.</text>
</comment>
<keyword evidence="9" id="KW-0963">Cytoplasm</keyword>
<feature type="active site" description="Nucleophile" evidence="9">
    <location>
        <position position="98"/>
    </location>
</feature>
<comment type="catalytic activity">
    <reaction evidence="8 9">
        <text>S-sulfanyl-L-cysteinyl-[protein] + uridine(34) in tRNA + AH2 + ATP = 2-thiouridine(34) in tRNA + L-cysteinyl-[protein] + A + AMP + diphosphate + H(+)</text>
        <dbReference type="Rhea" id="RHEA:47032"/>
        <dbReference type="Rhea" id="RHEA-COMP:10131"/>
        <dbReference type="Rhea" id="RHEA-COMP:11726"/>
        <dbReference type="Rhea" id="RHEA-COMP:11727"/>
        <dbReference type="Rhea" id="RHEA-COMP:11728"/>
        <dbReference type="ChEBI" id="CHEBI:13193"/>
        <dbReference type="ChEBI" id="CHEBI:15378"/>
        <dbReference type="ChEBI" id="CHEBI:17499"/>
        <dbReference type="ChEBI" id="CHEBI:29950"/>
        <dbReference type="ChEBI" id="CHEBI:30616"/>
        <dbReference type="ChEBI" id="CHEBI:33019"/>
        <dbReference type="ChEBI" id="CHEBI:61963"/>
        <dbReference type="ChEBI" id="CHEBI:65315"/>
        <dbReference type="ChEBI" id="CHEBI:87170"/>
        <dbReference type="ChEBI" id="CHEBI:456215"/>
        <dbReference type="EC" id="2.8.1.13"/>
    </reaction>
</comment>
<dbReference type="Gene3D" id="3.40.50.620">
    <property type="entry name" value="HUPs"/>
    <property type="match status" value="1"/>
</dbReference>
<reference evidence="12" key="1">
    <citation type="journal article" date="2021" name="Environ. Microbiol.">
        <title>Genomic characterization of three novel Desulfobacterota classes expand the metabolic and phylogenetic diversity of the phylum.</title>
        <authorList>
            <person name="Murphy C.L."/>
            <person name="Biggerstaff J."/>
            <person name="Eichhorn A."/>
            <person name="Ewing E."/>
            <person name="Shahan R."/>
            <person name="Soriano D."/>
            <person name="Stewart S."/>
            <person name="VanMol K."/>
            <person name="Walker R."/>
            <person name="Walters P."/>
            <person name="Elshahed M.S."/>
            <person name="Youssef N.H."/>
        </authorList>
    </citation>
    <scope>NUCLEOTIDE SEQUENCE</scope>
    <source>
        <strain evidence="12">Zod_Metabat.24</strain>
    </source>
</reference>
<comment type="caution">
    <text evidence="12">The sequence shown here is derived from an EMBL/GenBank/DDBJ whole genome shotgun (WGS) entry which is preliminary data.</text>
</comment>
<sequence length="355" mass="39435">MKGNIRTIVAMSGGVDSSVAAYLLKEKGHDLLGVTFEMFDEGGEGKGGRSAEQAGRVAESIGIPHKTVRIHDLFKKRVVSYFIEEYLKGRTPVPCALCNKFVKFGHLISIARDEGFRFIATGHYARAVEAQGGYLLKKGIDTERDQSYFLSRLGQEELIRVIFPLGELKKDRVREISSEIKLPAIPLESREICFISNIGNKSYRDFIEKEIDKSGADGGGEIVDASGRVLGKHNGYYHFTVGQRRGIGIPSEEPYYVMRIDAEERSVVVGKRDSLLERDVTATDFSWVSGIRPKDDQIRVSGMIRYNQSPGLGIAIIEDHDRVTVRFDKPRFAPAPGQILAIYKDDTLLGGGFIS</sequence>
<evidence type="ECO:0000256" key="7">
    <source>
        <dbReference type="ARBA" id="ARBA00023157"/>
    </source>
</evidence>
<dbReference type="CDD" id="cd01998">
    <property type="entry name" value="MnmA_TRMU-like"/>
    <property type="match status" value="1"/>
</dbReference>
<dbReference type="AlphaFoldDB" id="A0A9D8KGW0"/>
<dbReference type="EC" id="2.8.1.13" evidence="9"/>
<dbReference type="FunFam" id="2.30.30.280:FF:000001">
    <property type="entry name" value="tRNA-specific 2-thiouridylase MnmA"/>
    <property type="match status" value="1"/>
</dbReference>
<evidence type="ECO:0000259" key="11">
    <source>
        <dbReference type="Pfam" id="PF20259"/>
    </source>
</evidence>
<dbReference type="InterPro" id="IPR023382">
    <property type="entry name" value="MnmA-like_central_sf"/>
</dbReference>
<feature type="binding site" evidence="9">
    <location>
        <position position="122"/>
    </location>
    <ligand>
        <name>ATP</name>
        <dbReference type="ChEBI" id="CHEBI:30616"/>
    </ligand>
</feature>
<gene>
    <name evidence="9 12" type="primary">mnmA</name>
    <name evidence="12" type="ORF">JW984_11570</name>
</gene>
<feature type="region of interest" description="Interaction with tRNA" evidence="9">
    <location>
        <begin position="305"/>
        <end position="306"/>
    </location>
</feature>
<evidence type="ECO:0000256" key="5">
    <source>
        <dbReference type="ARBA" id="ARBA00022840"/>
    </source>
</evidence>
<keyword evidence="3 9" id="KW-0819">tRNA processing</keyword>
<comment type="similarity">
    <text evidence="9">Belongs to the MnmA/TRMU family.</text>
</comment>
<accession>A0A9D8KGW0</accession>
<feature type="binding site" evidence="9">
    <location>
        <begin position="10"/>
        <end position="17"/>
    </location>
    <ligand>
        <name>ATP</name>
        <dbReference type="ChEBI" id="CHEBI:30616"/>
    </ligand>
</feature>
<dbReference type="Pfam" id="PF03054">
    <property type="entry name" value="tRNA_Me_trans"/>
    <property type="match status" value="1"/>
</dbReference>
<dbReference type="GO" id="GO:0002143">
    <property type="term" value="P:tRNA wobble position uridine thiolation"/>
    <property type="evidence" value="ECO:0007669"/>
    <property type="project" value="TreeGrafter"/>
</dbReference>
<dbReference type="Gene3D" id="2.40.30.10">
    <property type="entry name" value="Translation factors"/>
    <property type="match status" value="1"/>
</dbReference>
<evidence type="ECO:0000256" key="3">
    <source>
        <dbReference type="ARBA" id="ARBA00022694"/>
    </source>
</evidence>
<feature type="active site" description="Cysteine persulfide intermediate" evidence="9">
    <location>
        <position position="193"/>
    </location>
</feature>
<feature type="binding site" evidence="9">
    <location>
        <position position="36"/>
    </location>
    <ligand>
        <name>ATP</name>
        <dbReference type="ChEBI" id="CHEBI:30616"/>
    </ligand>
</feature>
<dbReference type="GO" id="GO:0103016">
    <property type="term" value="F:tRNA-uridine 2-sulfurtransferase activity"/>
    <property type="evidence" value="ECO:0007669"/>
    <property type="project" value="UniProtKB-EC"/>
</dbReference>
<dbReference type="NCBIfam" id="NF001138">
    <property type="entry name" value="PRK00143.1"/>
    <property type="match status" value="1"/>
</dbReference>
<dbReference type="Gene3D" id="2.30.30.280">
    <property type="entry name" value="Adenine nucleotide alpha hydrolases-like domains"/>
    <property type="match status" value="1"/>
</dbReference>
<feature type="site" description="Interaction with tRNA" evidence="9">
    <location>
        <position position="123"/>
    </location>
</feature>
<feature type="region of interest" description="Interaction with tRNA" evidence="9">
    <location>
        <begin position="144"/>
        <end position="146"/>
    </location>
</feature>
<feature type="domain" description="tRNA-specific 2-thiouridylase MnmA-like C-terminal" evidence="10">
    <location>
        <begin position="279"/>
        <end position="354"/>
    </location>
</feature>
<dbReference type="GO" id="GO:0000049">
    <property type="term" value="F:tRNA binding"/>
    <property type="evidence" value="ECO:0007669"/>
    <property type="project" value="UniProtKB-KW"/>
</dbReference>
<keyword evidence="7" id="KW-1015">Disulfide bond</keyword>
<evidence type="ECO:0000259" key="10">
    <source>
        <dbReference type="Pfam" id="PF20258"/>
    </source>
</evidence>
<dbReference type="NCBIfam" id="TIGR00420">
    <property type="entry name" value="trmU"/>
    <property type="match status" value="1"/>
</dbReference>
<dbReference type="Pfam" id="PF20259">
    <property type="entry name" value="tRNA_Me_trans_M"/>
    <property type="match status" value="1"/>
</dbReference>
<keyword evidence="6 9" id="KW-0694">RNA-binding</keyword>
<dbReference type="PANTHER" id="PTHR11933">
    <property type="entry name" value="TRNA 5-METHYLAMINOMETHYL-2-THIOURIDYLATE -METHYLTRANSFERASE"/>
    <property type="match status" value="1"/>
</dbReference>
<dbReference type="Proteomes" id="UP000809273">
    <property type="component" value="Unassembled WGS sequence"/>
</dbReference>
<comment type="function">
    <text evidence="9">Catalyzes the 2-thiolation of uridine at the wobble position (U34) of tRNA, leading to the formation of s(2)U34.</text>
</comment>
<name>A0A9D8KGW0_9DELT</name>
<dbReference type="EMBL" id="JAFGIX010000057">
    <property type="protein sequence ID" value="MBN1573825.1"/>
    <property type="molecule type" value="Genomic_DNA"/>
</dbReference>
<dbReference type="InterPro" id="IPR046884">
    <property type="entry name" value="MnmA-like_central"/>
</dbReference>
<dbReference type="InterPro" id="IPR046885">
    <property type="entry name" value="MnmA-like_C"/>
</dbReference>
<dbReference type="HAMAP" id="MF_00144">
    <property type="entry name" value="tRNA_thiouridyl_MnmA"/>
    <property type="match status" value="1"/>
</dbReference>
<dbReference type="Pfam" id="PF20258">
    <property type="entry name" value="tRNA_Me_trans_C"/>
    <property type="match status" value="1"/>
</dbReference>
<dbReference type="GO" id="GO:0005524">
    <property type="term" value="F:ATP binding"/>
    <property type="evidence" value="ECO:0007669"/>
    <property type="project" value="UniProtKB-KW"/>
</dbReference>
<dbReference type="InterPro" id="IPR014729">
    <property type="entry name" value="Rossmann-like_a/b/a_fold"/>
</dbReference>
<keyword evidence="4 9" id="KW-0547">Nucleotide-binding</keyword>
<evidence type="ECO:0000256" key="6">
    <source>
        <dbReference type="ARBA" id="ARBA00022884"/>
    </source>
</evidence>
<comment type="subcellular location">
    <subcellularLocation>
        <location evidence="9">Cytoplasm</location>
    </subcellularLocation>
</comment>
<keyword evidence="5 9" id="KW-0067">ATP-binding</keyword>
<evidence type="ECO:0000313" key="13">
    <source>
        <dbReference type="Proteomes" id="UP000809273"/>
    </source>
</evidence>
<dbReference type="SUPFAM" id="SSF52402">
    <property type="entry name" value="Adenine nucleotide alpha hydrolases-like"/>
    <property type="match status" value="1"/>
</dbReference>
<evidence type="ECO:0000256" key="1">
    <source>
        <dbReference type="ARBA" id="ARBA00022555"/>
    </source>
</evidence>
<evidence type="ECO:0000313" key="12">
    <source>
        <dbReference type="EMBL" id="MBN1573825.1"/>
    </source>
</evidence>
<evidence type="ECO:0000256" key="9">
    <source>
        <dbReference type="HAMAP-Rule" id="MF_00144"/>
    </source>
</evidence>
<proteinExistence type="inferred from homology"/>
<keyword evidence="2 9" id="KW-0808">Transferase</keyword>